<comment type="caution">
    <text evidence="3">The sequence shown here is derived from an EMBL/GenBank/DDBJ whole genome shotgun (WGS) entry which is preliminary data.</text>
</comment>
<dbReference type="Gene3D" id="3.40.50.720">
    <property type="entry name" value="NAD(P)-binding Rossmann-like Domain"/>
    <property type="match status" value="1"/>
</dbReference>
<evidence type="ECO:0000259" key="1">
    <source>
        <dbReference type="Pfam" id="PF02625"/>
    </source>
</evidence>
<dbReference type="PANTHER" id="PTHR30388">
    <property type="entry name" value="ALDEHYDE OXIDOREDUCTASE MOLYBDENUM COFACTOR ASSEMBLY PROTEIN"/>
    <property type="match status" value="1"/>
</dbReference>
<evidence type="ECO:0000313" key="3">
    <source>
        <dbReference type="EMBL" id="EAS43940.1"/>
    </source>
</evidence>
<sequence>MQLTDHYVLQQVFAWLKDNQPVWLCTIVATYGSAPRPIGSLFATNGHDRIGSISGGCLEESFVAMLKEEGSVFNEAASLFSYGNHITDQGSVLELPCGGTITLLIERLQPDQVTLHQYAQWVELAEYKKPFQRQVCLRTGQVTLQTDIDFLSLQPSKMGTGASVSDVSVTLYYSHVWQLLILGISQVSYHVAQLGLMAGYEVKICDMREELKDAWHFAAKQGGVDITWLSPDLFVDQYCDKQTAVLALAHDPRIDDLGLMGALESSAFYIGAMGSLRTSEKRVERLHRIGEYDYDTLVRLHAPIGLDIGSKTPMEIAIAIMADIISHKNKVYI</sequence>
<evidence type="ECO:0000259" key="2">
    <source>
        <dbReference type="Pfam" id="PF13478"/>
    </source>
</evidence>
<dbReference type="OrthoDB" id="9815497at2"/>
<dbReference type="InterPro" id="IPR027051">
    <property type="entry name" value="XdhC_Rossmann_dom"/>
</dbReference>
<evidence type="ECO:0000313" key="4">
    <source>
        <dbReference type="Proteomes" id="UP000003789"/>
    </source>
</evidence>
<accession>Q1Z6A4</accession>
<dbReference type="Proteomes" id="UP000003789">
    <property type="component" value="Unassembled WGS sequence"/>
</dbReference>
<gene>
    <name evidence="3" type="ORF">P3TCK_12166</name>
</gene>
<dbReference type="Pfam" id="PF13478">
    <property type="entry name" value="XdhC_C"/>
    <property type="match status" value="1"/>
</dbReference>
<dbReference type="HOGENOM" id="CLU_041115_2_0_6"/>
<dbReference type="RefSeq" id="WP_006230455.1">
    <property type="nucleotide sequence ID" value="NZ_CH724134.1"/>
</dbReference>
<dbReference type="EMBL" id="AAPH01000007">
    <property type="protein sequence ID" value="EAS43940.1"/>
    <property type="molecule type" value="Genomic_DNA"/>
</dbReference>
<evidence type="ECO:0008006" key="5">
    <source>
        <dbReference type="Google" id="ProtNLM"/>
    </source>
</evidence>
<organism evidence="3 4">
    <name type="scientific">Photobacterium profundum 3TCK</name>
    <dbReference type="NCBI Taxonomy" id="314280"/>
    <lineage>
        <taxon>Bacteria</taxon>
        <taxon>Pseudomonadati</taxon>
        <taxon>Pseudomonadota</taxon>
        <taxon>Gammaproteobacteria</taxon>
        <taxon>Vibrionales</taxon>
        <taxon>Vibrionaceae</taxon>
        <taxon>Photobacterium</taxon>
    </lineage>
</organism>
<feature type="domain" description="XdhC- CoxI" evidence="1">
    <location>
        <begin position="15"/>
        <end position="67"/>
    </location>
</feature>
<name>Q1Z6A4_9GAMM</name>
<protein>
    <recommendedName>
        <fullName evidence="5">Xanthine dehydrogenase accessory factor</fullName>
    </recommendedName>
</protein>
<dbReference type="PANTHER" id="PTHR30388:SF4">
    <property type="entry name" value="MOLYBDENUM COFACTOR INSERTION CHAPERONE PAOD"/>
    <property type="match status" value="1"/>
</dbReference>
<feature type="domain" description="XdhC Rossmann" evidence="2">
    <location>
        <begin position="179"/>
        <end position="324"/>
    </location>
</feature>
<proteinExistence type="predicted"/>
<dbReference type="InterPro" id="IPR052698">
    <property type="entry name" value="MoCofactor_Util/Proc"/>
</dbReference>
<reference evidence="3 4" key="1">
    <citation type="submission" date="2006-03" db="EMBL/GenBank/DDBJ databases">
        <authorList>
            <person name="Bartlett D.H."/>
            <person name="Valle G."/>
            <person name="Lauro F.M."/>
            <person name="Vezzi A."/>
            <person name="Simonato F."/>
            <person name="Eloe E."/>
            <person name="Vitulo N."/>
            <person name="Stratton T.K."/>
            <person name="D'angelo M."/>
            <person name="Ferriera S."/>
            <person name="Johnson J."/>
            <person name="Kravitz S."/>
            <person name="Beeson K."/>
            <person name="Sutton G."/>
            <person name="Rogers Y."/>
            <person name="Friedman R."/>
            <person name="Frazier M."/>
            <person name="Venter J.C."/>
        </authorList>
    </citation>
    <scope>NUCLEOTIDE SEQUENCE [LARGE SCALE GENOMIC DNA]</scope>
    <source>
        <strain evidence="3 4">3TCK</strain>
    </source>
</reference>
<dbReference type="InterPro" id="IPR003777">
    <property type="entry name" value="XdhC_CoxI"/>
</dbReference>
<dbReference type="Pfam" id="PF02625">
    <property type="entry name" value="XdhC_CoxI"/>
    <property type="match status" value="1"/>
</dbReference>
<dbReference type="AlphaFoldDB" id="Q1Z6A4"/>